<protein>
    <submittedName>
        <fullName evidence="2">Helix-turn-helix domain-containing protein</fullName>
    </submittedName>
</protein>
<feature type="non-terminal residue" evidence="2">
    <location>
        <position position="1"/>
    </location>
</feature>
<dbReference type="EMBL" id="DXCH01000127">
    <property type="protein sequence ID" value="HIZ07171.1"/>
    <property type="molecule type" value="Genomic_DNA"/>
</dbReference>
<proteinExistence type="predicted"/>
<accession>A0A9D2D211</accession>
<dbReference type="Pfam" id="PF13556">
    <property type="entry name" value="HTH_30"/>
    <property type="match status" value="1"/>
</dbReference>
<reference evidence="2" key="1">
    <citation type="journal article" date="2021" name="PeerJ">
        <title>Extensive microbial diversity within the chicken gut microbiome revealed by metagenomics and culture.</title>
        <authorList>
            <person name="Gilroy R."/>
            <person name="Ravi A."/>
            <person name="Getino M."/>
            <person name="Pursley I."/>
            <person name="Horton D.L."/>
            <person name="Alikhan N.F."/>
            <person name="Baker D."/>
            <person name="Gharbi K."/>
            <person name="Hall N."/>
            <person name="Watson M."/>
            <person name="Adriaenssens E.M."/>
            <person name="Foster-Nyarko E."/>
            <person name="Jarju S."/>
            <person name="Secka A."/>
            <person name="Antonio M."/>
            <person name="Oren A."/>
            <person name="Chaudhuri R.R."/>
            <person name="La Ragione R."/>
            <person name="Hildebrand F."/>
            <person name="Pallen M.J."/>
        </authorList>
    </citation>
    <scope>NUCLEOTIDE SEQUENCE</scope>
    <source>
        <strain evidence="2">CHK192-9172</strain>
    </source>
</reference>
<evidence type="ECO:0000259" key="1">
    <source>
        <dbReference type="Pfam" id="PF13556"/>
    </source>
</evidence>
<evidence type="ECO:0000313" key="3">
    <source>
        <dbReference type="Proteomes" id="UP000824024"/>
    </source>
</evidence>
<sequence length="174" mass="20490">LRPDNNYLADQLFSYFEQYNMKSGLSNSFQDLRYTRLYYHQALFAAQLSTSMNAKGRAIFMDQMPLPLFSALLKTEPGRVFIHPVIFQIRSYDKKHSTVYEHTLRIYELSMRNKDEAASRLNIHKNTLQYRLNRIMDLFDLPLDDTWTSLNLLCTSLMLQIDESLGDRNTAPHR</sequence>
<reference evidence="2" key="2">
    <citation type="submission" date="2021-04" db="EMBL/GenBank/DDBJ databases">
        <authorList>
            <person name="Gilroy R."/>
        </authorList>
    </citation>
    <scope>NUCLEOTIDE SEQUENCE</scope>
    <source>
        <strain evidence="2">CHK192-9172</strain>
    </source>
</reference>
<evidence type="ECO:0000313" key="2">
    <source>
        <dbReference type="EMBL" id="HIZ07171.1"/>
    </source>
</evidence>
<dbReference type="PANTHER" id="PTHR33744">
    <property type="entry name" value="CARBOHYDRATE DIACID REGULATOR"/>
    <property type="match status" value="1"/>
</dbReference>
<feature type="domain" description="PucR C-terminal helix-turn-helix" evidence="1">
    <location>
        <begin position="102"/>
        <end position="152"/>
    </location>
</feature>
<dbReference type="InterPro" id="IPR042070">
    <property type="entry name" value="PucR_C-HTH_sf"/>
</dbReference>
<dbReference type="InterPro" id="IPR051448">
    <property type="entry name" value="CdaR-like_regulators"/>
</dbReference>
<dbReference type="AlphaFoldDB" id="A0A9D2D211"/>
<name>A0A9D2D211_9FIRM</name>
<comment type="caution">
    <text evidence="2">The sequence shown here is derived from an EMBL/GenBank/DDBJ whole genome shotgun (WGS) entry which is preliminary data.</text>
</comment>
<dbReference type="Gene3D" id="1.10.10.2840">
    <property type="entry name" value="PucR C-terminal helix-turn-helix domain"/>
    <property type="match status" value="1"/>
</dbReference>
<dbReference type="InterPro" id="IPR025736">
    <property type="entry name" value="PucR_C-HTH_dom"/>
</dbReference>
<gene>
    <name evidence="2" type="ORF">IAA08_04455</name>
</gene>
<dbReference type="Proteomes" id="UP000824024">
    <property type="component" value="Unassembled WGS sequence"/>
</dbReference>
<organism evidence="2 3">
    <name type="scientific">Candidatus Eubacterium avistercoris</name>
    <dbReference type="NCBI Taxonomy" id="2838567"/>
    <lineage>
        <taxon>Bacteria</taxon>
        <taxon>Bacillati</taxon>
        <taxon>Bacillota</taxon>
        <taxon>Clostridia</taxon>
        <taxon>Eubacteriales</taxon>
        <taxon>Eubacteriaceae</taxon>
        <taxon>Eubacterium</taxon>
    </lineage>
</organism>